<evidence type="ECO:0000313" key="2">
    <source>
        <dbReference type="Proteomes" id="UP000198948"/>
    </source>
</evidence>
<dbReference type="Pfam" id="PF07997">
    <property type="entry name" value="DUF1694"/>
    <property type="match status" value="1"/>
</dbReference>
<dbReference type="Gene3D" id="3.30.1330.30">
    <property type="match status" value="1"/>
</dbReference>
<reference evidence="1 2" key="1">
    <citation type="submission" date="2016-10" db="EMBL/GenBank/DDBJ databases">
        <authorList>
            <person name="de Groot N.N."/>
        </authorList>
    </citation>
    <scope>NUCLEOTIDE SEQUENCE [LARGE SCALE GENOMIC DNA]</scope>
    <source>
        <strain evidence="1 2">DSM 13760</strain>
    </source>
</reference>
<dbReference type="EMBL" id="FOHA01000005">
    <property type="protein sequence ID" value="SER75143.1"/>
    <property type="molecule type" value="Genomic_DNA"/>
</dbReference>
<dbReference type="Proteomes" id="UP000198948">
    <property type="component" value="Unassembled WGS sequence"/>
</dbReference>
<protein>
    <submittedName>
        <fullName evidence="1">Uncharacterized protein YueI</fullName>
    </submittedName>
</protein>
<dbReference type="RefSeq" id="WP_177165682.1">
    <property type="nucleotide sequence ID" value="NZ_FOHA01000005.1"/>
</dbReference>
<sequence>MADDKVQDYLNKGMYGVMETKPDERRIFLGSLRERTYLLMTKDELLSNNYLEALTKEIQKHPGNQLLLNGTIKIGQLTPYIQLANKTNTAFTIVNQTNDASAALIYTAKVAIHEEIIDVAEKYPLITSTEAEKPKKKSIFTRLFHSES</sequence>
<gene>
    <name evidence="1" type="ORF">SAMN04488559_10511</name>
</gene>
<organism evidence="1 2">
    <name type="scientific">Isobaculum melis</name>
    <dbReference type="NCBI Taxonomy" id="142588"/>
    <lineage>
        <taxon>Bacteria</taxon>
        <taxon>Bacillati</taxon>
        <taxon>Bacillota</taxon>
        <taxon>Bacilli</taxon>
        <taxon>Lactobacillales</taxon>
        <taxon>Carnobacteriaceae</taxon>
        <taxon>Isobaculum</taxon>
    </lineage>
</organism>
<proteinExistence type="predicted"/>
<accession>A0A1H9RSM8</accession>
<dbReference type="SUPFAM" id="SSF160515">
    <property type="entry name" value="YueI-like"/>
    <property type="match status" value="1"/>
</dbReference>
<evidence type="ECO:0000313" key="1">
    <source>
        <dbReference type="EMBL" id="SER75143.1"/>
    </source>
</evidence>
<dbReference type="InterPro" id="IPR012543">
    <property type="entry name" value="DUF1694"/>
</dbReference>
<keyword evidence="2" id="KW-1185">Reference proteome</keyword>
<dbReference type="AlphaFoldDB" id="A0A1H9RSM8"/>
<name>A0A1H9RSM8_9LACT</name>
<dbReference type="STRING" id="142588.SAMN04488559_10511"/>
<dbReference type="PIRSF" id="PIRSF034303">
    <property type="entry name" value="DUF1694"/>
    <property type="match status" value="1"/>
</dbReference>
<dbReference type="InterPro" id="IPR029064">
    <property type="entry name" value="Ribosomal_eL30-like_sf"/>
</dbReference>